<proteinExistence type="predicted"/>
<accession>A0A9X1NEV8</accession>
<protein>
    <submittedName>
        <fullName evidence="2">Uncharacterized protein</fullName>
    </submittedName>
</protein>
<dbReference type="EMBL" id="JAJOMB010000009">
    <property type="protein sequence ID" value="MCD5312785.1"/>
    <property type="molecule type" value="Genomic_DNA"/>
</dbReference>
<dbReference type="Proteomes" id="UP001138997">
    <property type="component" value="Unassembled WGS sequence"/>
</dbReference>
<dbReference type="AlphaFoldDB" id="A0A9X1NEV8"/>
<feature type="region of interest" description="Disordered" evidence="1">
    <location>
        <begin position="1"/>
        <end position="31"/>
    </location>
</feature>
<name>A0A9X1NEV8_9ACTN</name>
<organism evidence="2 3">
    <name type="scientific">Kineosporia babensis</name>
    <dbReference type="NCBI Taxonomy" id="499548"/>
    <lineage>
        <taxon>Bacteria</taxon>
        <taxon>Bacillati</taxon>
        <taxon>Actinomycetota</taxon>
        <taxon>Actinomycetes</taxon>
        <taxon>Kineosporiales</taxon>
        <taxon>Kineosporiaceae</taxon>
        <taxon>Kineosporia</taxon>
    </lineage>
</organism>
<reference evidence="2" key="1">
    <citation type="submission" date="2021-11" db="EMBL/GenBank/DDBJ databases">
        <title>Streptomyces corallinus and Kineosporia corallina sp. nov., two new coral-derived marine actinobacteria.</title>
        <authorList>
            <person name="Buangrab K."/>
            <person name="Sutthacheep M."/>
            <person name="Yeemin T."/>
            <person name="Harunari E."/>
            <person name="Igarashi Y."/>
            <person name="Sripreechasak P."/>
            <person name="Kanchanasin P."/>
            <person name="Tanasupawat S."/>
            <person name="Phongsopitanun W."/>
        </authorList>
    </citation>
    <scope>NUCLEOTIDE SEQUENCE</scope>
    <source>
        <strain evidence="2">JCM 31032</strain>
    </source>
</reference>
<evidence type="ECO:0000313" key="3">
    <source>
        <dbReference type="Proteomes" id="UP001138997"/>
    </source>
</evidence>
<comment type="caution">
    <text evidence="2">The sequence shown here is derived from an EMBL/GenBank/DDBJ whole genome shotgun (WGS) entry which is preliminary data.</text>
</comment>
<evidence type="ECO:0000313" key="2">
    <source>
        <dbReference type="EMBL" id="MCD5312785.1"/>
    </source>
</evidence>
<keyword evidence="3" id="KW-1185">Reference proteome</keyword>
<sequence length="78" mass="8477">MNSRPKPARRVLAGSPFAPPTRVPTASEHLADGDRITHDRYGLGKVVSIVDDHEVLCSFKADAEGSTRVVSHLKLTKL</sequence>
<gene>
    <name evidence="2" type="ORF">LR394_17910</name>
</gene>
<evidence type="ECO:0000256" key="1">
    <source>
        <dbReference type="SAM" id="MobiDB-lite"/>
    </source>
</evidence>
<dbReference type="RefSeq" id="WP_231443361.1">
    <property type="nucleotide sequence ID" value="NZ_JAJOMB010000009.1"/>
</dbReference>